<evidence type="ECO:0000256" key="2">
    <source>
        <dbReference type="SAM" id="MobiDB-lite"/>
    </source>
</evidence>
<accession>A0A3T0D6S0</accession>
<organism evidence="4 5">
    <name type="scientific">Caldicellulosiruptor changbaiensis</name>
    <dbReference type="NCBI Taxonomy" id="1222016"/>
    <lineage>
        <taxon>Bacteria</taxon>
        <taxon>Bacillati</taxon>
        <taxon>Bacillota</taxon>
        <taxon>Bacillota incertae sedis</taxon>
        <taxon>Caldicellulosiruptorales</taxon>
        <taxon>Caldicellulosiruptoraceae</taxon>
        <taxon>Caldicellulosiruptor</taxon>
    </lineage>
</organism>
<dbReference type="GO" id="GO:0009253">
    <property type="term" value="P:peptidoglycan catabolic process"/>
    <property type="evidence" value="ECO:0007669"/>
    <property type="project" value="InterPro"/>
</dbReference>
<dbReference type="InterPro" id="IPR021731">
    <property type="entry name" value="AMIN_dom"/>
</dbReference>
<protein>
    <submittedName>
        <fullName evidence="4">AMIN domain-containing protein</fullName>
    </submittedName>
</protein>
<dbReference type="InterPro" id="IPR012854">
    <property type="entry name" value="Cu_amine_oxidase-like_N"/>
</dbReference>
<keyword evidence="5" id="KW-1185">Reference proteome</keyword>
<dbReference type="GO" id="GO:0030288">
    <property type="term" value="C:outer membrane-bounded periplasmic space"/>
    <property type="evidence" value="ECO:0007669"/>
    <property type="project" value="TreeGrafter"/>
</dbReference>
<name>A0A3T0D6S0_9FIRM</name>
<dbReference type="PANTHER" id="PTHR30404:SF0">
    <property type="entry name" value="N-ACETYLMURAMOYL-L-ALANINE AMIDASE AMIC"/>
    <property type="match status" value="1"/>
</dbReference>
<feature type="region of interest" description="Disordered" evidence="2">
    <location>
        <begin position="284"/>
        <end position="307"/>
    </location>
</feature>
<dbReference type="InterPro" id="IPR002508">
    <property type="entry name" value="MurNAc-LAA_cat"/>
</dbReference>
<evidence type="ECO:0000313" key="5">
    <source>
        <dbReference type="Proteomes" id="UP000282930"/>
    </source>
</evidence>
<dbReference type="Pfam" id="PF07833">
    <property type="entry name" value="Cu_amine_oxidN1"/>
    <property type="match status" value="1"/>
</dbReference>
<dbReference type="AlphaFoldDB" id="A0A3T0D6S0"/>
<dbReference type="InterPro" id="IPR036582">
    <property type="entry name" value="Mao_N_sf"/>
</dbReference>
<dbReference type="Gene3D" id="2.60.40.3500">
    <property type="match status" value="1"/>
</dbReference>
<dbReference type="InterPro" id="IPR050695">
    <property type="entry name" value="N-acetylmuramoyl_amidase_3"/>
</dbReference>
<keyword evidence="1" id="KW-0378">Hydrolase</keyword>
<dbReference type="Gene3D" id="3.40.630.40">
    <property type="entry name" value="Zn-dependent exopeptidases"/>
    <property type="match status" value="1"/>
</dbReference>
<proteinExistence type="predicted"/>
<evidence type="ECO:0000313" key="4">
    <source>
        <dbReference type="EMBL" id="AZT90728.1"/>
    </source>
</evidence>
<dbReference type="Proteomes" id="UP000282930">
    <property type="component" value="Chromosome"/>
</dbReference>
<reference evidence="4 5" key="1">
    <citation type="submission" date="2018-12" db="EMBL/GenBank/DDBJ databases">
        <title>Genome sequence from the cellulolytic species, Caldicellulosiruptor changbaiensis.</title>
        <authorList>
            <person name="Blumer-Schuette S.E."/>
            <person name="Mendoza C."/>
        </authorList>
    </citation>
    <scope>NUCLEOTIDE SEQUENCE [LARGE SCALE GENOMIC DNA]</scope>
    <source>
        <strain evidence="4 5">CBS-Z</strain>
    </source>
</reference>
<dbReference type="Gene3D" id="3.30.457.10">
    <property type="entry name" value="Copper amine oxidase-like, N-terminal domain"/>
    <property type="match status" value="1"/>
</dbReference>
<sequence>MKKIKRIVATVVVFSLLLISVFAATSYKLFVDGKQVDSVKILEYNKTVYLALADFFRYKGFAVSYDSKAKKVTAKKSKDTYEFYIDKTYYYYNKTKKTLLGKTFIKSGKSYILGKDIASIFKYFYQEDKTKKVIKLTSKRTLTSNTQKNASSSKTLASRGDVRKTGAETIYLSDLKYSIESSKFTLLISTSKPAIYKDYKLSNPDRIVIDILNTVDNLENNVIQVSKGGILRIRHALNKTSTGEPFSRVVIDYDAGLIKSYKVSKVDSQIKLEIDLPKTVENKTNIDSSSSINSPGNNSQEIGTTPAQESYSPYRIQKVNITSSDGFTAAEMDILPTVVSEIYRADESFVVLSLKGAQLNLDNGSLFQVNDGILDYYVLTNIDQNNAQVIFSTRAKVFVLNKLENRLEVIFANQYGNMKLYQTNGLVINSPFISDINCTYDSINNVIKIGSRSPITISDDVYSLKGTIVTSVYSVYQDDGCIITIVVNPDYIASVTKGDKNIIIGFSQKPKPKNKLKIFIDPGHGGSDPGAIYTKIVNGKKVTYHEKDFNLDIALKLKEKLKSLGYEVYMSRETDKFVDLYDRTKVANNLNVDLFISIHNNAVDNPQTRGTMVLYKEKNLNSFISDKQFAQIVLDYIIKEVGTQNKGIVERPNLVVLKTSNMPAVLVEVAFGTNQDDLNLLLSDSFKDTVAKAIAGAVEFINTNYRK</sequence>
<evidence type="ECO:0000256" key="1">
    <source>
        <dbReference type="ARBA" id="ARBA00022801"/>
    </source>
</evidence>
<dbReference type="Pfam" id="PF11741">
    <property type="entry name" value="AMIN"/>
    <property type="match status" value="1"/>
</dbReference>
<dbReference type="Pfam" id="PF01520">
    <property type="entry name" value="Amidase_3"/>
    <property type="match status" value="1"/>
</dbReference>
<feature type="compositionally biased region" description="Low complexity" evidence="2">
    <location>
        <begin position="285"/>
        <end position="299"/>
    </location>
</feature>
<dbReference type="EMBL" id="CP034791">
    <property type="protein sequence ID" value="AZT90728.1"/>
    <property type="molecule type" value="Genomic_DNA"/>
</dbReference>
<dbReference type="RefSeq" id="WP_127352123.1">
    <property type="nucleotide sequence ID" value="NZ_CP034791.1"/>
</dbReference>
<dbReference type="SMART" id="SM00646">
    <property type="entry name" value="Ami_3"/>
    <property type="match status" value="1"/>
</dbReference>
<dbReference type="PANTHER" id="PTHR30404">
    <property type="entry name" value="N-ACETYLMURAMOYL-L-ALANINE AMIDASE"/>
    <property type="match status" value="1"/>
</dbReference>
<dbReference type="CDD" id="cd02696">
    <property type="entry name" value="MurNAc-LAA"/>
    <property type="match status" value="1"/>
</dbReference>
<evidence type="ECO:0000259" key="3">
    <source>
        <dbReference type="SMART" id="SM00646"/>
    </source>
</evidence>
<gene>
    <name evidence="4" type="ORF">ELD05_08775</name>
</gene>
<dbReference type="KEGG" id="ccha:ELD05_08775"/>
<dbReference type="SUPFAM" id="SSF53187">
    <property type="entry name" value="Zn-dependent exopeptidases"/>
    <property type="match status" value="1"/>
</dbReference>
<dbReference type="SUPFAM" id="SSF55383">
    <property type="entry name" value="Copper amine oxidase, domain N"/>
    <property type="match status" value="1"/>
</dbReference>
<feature type="domain" description="MurNAc-LAA" evidence="3">
    <location>
        <begin position="584"/>
        <end position="699"/>
    </location>
</feature>
<dbReference type="GO" id="GO:0008745">
    <property type="term" value="F:N-acetylmuramoyl-L-alanine amidase activity"/>
    <property type="evidence" value="ECO:0007669"/>
    <property type="project" value="InterPro"/>
</dbReference>